<keyword evidence="2" id="KW-0472">Membrane</keyword>
<feature type="transmembrane region" description="Helical" evidence="2">
    <location>
        <begin position="171"/>
        <end position="195"/>
    </location>
</feature>
<evidence type="ECO:0000313" key="3">
    <source>
        <dbReference type="EMBL" id="RVD85357.1"/>
    </source>
</evidence>
<keyword evidence="4" id="KW-1185">Reference proteome</keyword>
<keyword evidence="2" id="KW-0812">Transmembrane</keyword>
<evidence type="ECO:0000313" key="4">
    <source>
        <dbReference type="Proteomes" id="UP000283090"/>
    </source>
</evidence>
<dbReference type="Proteomes" id="UP000283090">
    <property type="component" value="Unassembled WGS sequence"/>
</dbReference>
<feature type="compositionally biased region" description="Low complexity" evidence="1">
    <location>
        <begin position="119"/>
        <end position="130"/>
    </location>
</feature>
<comment type="caution">
    <text evidence="3">The sequence shown here is derived from an EMBL/GenBank/DDBJ whole genome shotgun (WGS) entry which is preliminary data.</text>
</comment>
<dbReference type="RefSeq" id="XP_067490901.1">
    <property type="nucleotide sequence ID" value="XM_067632653.1"/>
</dbReference>
<keyword evidence="2" id="KW-1133">Transmembrane helix</keyword>
<dbReference type="GeneID" id="93585992"/>
<feature type="compositionally biased region" description="Basic and acidic residues" evidence="1">
    <location>
        <begin position="14"/>
        <end position="25"/>
    </location>
</feature>
<reference evidence="3 4" key="1">
    <citation type="submission" date="2019-01" db="EMBL/GenBank/DDBJ databases">
        <title>Intercellular communication is required for trap formation in the nematode-trapping fungus Duddingtonia flagrans.</title>
        <authorList>
            <person name="Youssar L."/>
            <person name="Wernet V."/>
            <person name="Hensel N."/>
            <person name="Hildebrandt H.-G."/>
            <person name="Fischer R."/>
        </authorList>
    </citation>
    <scope>NUCLEOTIDE SEQUENCE [LARGE SCALE GENOMIC DNA]</scope>
    <source>
        <strain evidence="3 4">CBS H-5679</strain>
    </source>
</reference>
<dbReference type="EMBL" id="SAEB01000006">
    <property type="protein sequence ID" value="RVD85357.1"/>
    <property type="molecule type" value="Genomic_DNA"/>
</dbReference>
<organism evidence="3 4">
    <name type="scientific">Arthrobotrys flagrans</name>
    <name type="common">Nematode-trapping fungus</name>
    <name type="synonym">Trichothecium flagrans</name>
    <dbReference type="NCBI Taxonomy" id="97331"/>
    <lineage>
        <taxon>Eukaryota</taxon>
        <taxon>Fungi</taxon>
        <taxon>Dikarya</taxon>
        <taxon>Ascomycota</taxon>
        <taxon>Pezizomycotina</taxon>
        <taxon>Orbiliomycetes</taxon>
        <taxon>Orbiliales</taxon>
        <taxon>Orbiliaceae</taxon>
        <taxon>Arthrobotrys</taxon>
    </lineage>
</organism>
<dbReference type="OrthoDB" id="5390168at2759"/>
<feature type="region of interest" description="Disordered" evidence="1">
    <location>
        <begin position="108"/>
        <end position="130"/>
    </location>
</feature>
<name>A0A437A2N6_ARTFL</name>
<feature type="region of interest" description="Disordered" evidence="1">
    <location>
        <begin position="1"/>
        <end position="85"/>
    </location>
</feature>
<gene>
    <name evidence="3" type="ORF">DFL_003681</name>
</gene>
<accession>A0A437A2N6</accession>
<dbReference type="VEuPathDB" id="FungiDB:DFL_003681"/>
<evidence type="ECO:0000256" key="2">
    <source>
        <dbReference type="SAM" id="Phobius"/>
    </source>
</evidence>
<feature type="compositionally biased region" description="Pro residues" evidence="1">
    <location>
        <begin position="109"/>
        <end position="118"/>
    </location>
</feature>
<feature type="compositionally biased region" description="Polar residues" evidence="1">
    <location>
        <begin position="64"/>
        <end position="81"/>
    </location>
</feature>
<evidence type="ECO:0000256" key="1">
    <source>
        <dbReference type="SAM" id="MobiDB-lite"/>
    </source>
</evidence>
<proteinExistence type="predicted"/>
<sequence length="384" mass="42736">MVQNPKSLVLRTDITSRQEEQEHNPRSRPQSPALLPPPLSPLPSIEVTTPTGETAPVAPPTFDRSPTSPYDNKNNTTTNEPANWKEREAEFDRQFCFPPRNPGDYFPPANMPPHPPPAYTSTTSPTSPTLTNRQRRLGLPKLNSSHARVSSINPSKSPIDGRKWHEKRRTIASIIGISLVLLLIALLLNFCYIVPRIRRAKEEIVAESDAVLTSDMLAGNWNMTTARLETVSPEDTTVVDMCSSKESEFERCVDSRFLVPGAGEKFTFDLDMNQDGTFTGIFSEGIFSQTGKTEVKLTPSRHGLMSSWVYPTDDIEGKLSSEGCFYQRPAIVLVTFEDGVPTYKITEKQMVSSGPTCSLPQGRRSDSCQCMFIGTRPKAQKTRQ</sequence>
<protein>
    <submittedName>
        <fullName evidence="3">Uncharacterized protein</fullName>
    </submittedName>
</protein>
<dbReference type="AlphaFoldDB" id="A0A437A2N6"/>